<evidence type="ECO:0000256" key="5">
    <source>
        <dbReference type="SAM" id="Phobius"/>
    </source>
</evidence>
<proteinExistence type="predicted"/>
<dbReference type="EMBL" id="FNWO01000010">
    <property type="protein sequence ID" value="SEH46058.1"/>
    <property type="molecule type" value="Genomic_DNA"/>
</dbReference>
<organism evidence="7 8">
    <name type="scientific">Magnetospirillum fulvum</name>
    <name type="common">Rhodospirillum fulvum</name>
    <dbReference type="NCBI Taxonomy" id="1082"/>
    <lineage>
        <taxon>Bacteria</taxon>
        <taxon>Pseudomonadati</taxon>
        <taxon>Pseudomonadota</taxon>
        <taxon>Alphaproteobacteria</taxon>
        <taxon>Rhodospirillales</taxon>
        <taxon>Rhodospirillaceae</taxon>
        <taxon>Magnetospirillum</taxon>
    </lineage>
</organism>
<accession>A0A1H6IGL3</accession>
<evidence type="ECO:0000256" key="3">
    <source>
        <dbReference type="ARBA" id="ARBA00022989"/>
    </source>
</evidence>
<evidence type="ECO:0000313" key="7">
    <source>
        <dbReference type="EMBL" id="SEH46058.1"/>
    </source>
</evidence>
<dbReference type="InterPro" id="IPR007016">
    <property type="entry name" value="O-antigen_ligase-rel_domated"/>
</dbReference>
<evidence type="ECO:0000313" key="8">
    <source>
        <dbReference type="Proteomes" id="UP000182983"/>
    </source>
</evidence>
<dbReference type="PANTHER" id="PTHR37422">
    <property type="entry name" value="TEICHURONIC ACID BIOSYNTHESIS PROTEIN TUAE"/>
    <property type="match status" value="1"/>
</dbReference>
<dbReference type="OrthoDB" id="8050531at2"/>
<dbReference type="PANTHER" id="PTHR37422:SF17">
    <property type="entry name" value="O-ANTIGEN LIGASE"/>
    <property type="match status" value="1"/>
</dbReference>
<feature type="transmembrane region" description="Helical" evidence="5">
    <location>
        <begin position="118"/>
        <end position="135"/>
    </location>
</feature>
<feature type="transmembrane region" description="Helical" evidence="5">
    <location>
        <begin position="186"/>
        <end position="208"/>
    </location>
</feature>
<dbReference type="GO" id="GO:0016020">
    <property type="term" value="C:membrane"/>
    <property type="evidence" value="ECO:0007669"/>
    <property type="project" value="UniProtKB-SubCell"/>
</dbReference>
<feature type="transmembrane region" description="Helical" evidence="5">
    <location>
        <begin position="348"/>
        <end position="366"/>
    </location>
</feature>
<evidence type="ECO:0000256" key="2">
    <source>
        <dbReference type="ARBA" id="ARBA00022692"/>
    </source>
</evidence>
<comment type="subcellular location">
    <subcellularLocation>
        <location evidence="1">Membrane</location>
        <topology evidence="1">Multi-pass membrane protein</topology>
    </subcellularLocation>
</comment>
<dbReference type="InterPro" id="IPR051533">
    <property type="entry name" value="WaaL-like"/>
</dbReference>
<evidence type="ECO:0000259" key="6">
    <source>
        <dbReference type="Pfam" id="PF04932"/>
    </source>
</evidence>
<feature type="transmembrane region" description="Helical" evidence="5">
    <location>
        <begin position="60"/>
        <end position="80"/>
    </location>
</feature>
<feature type="transmembrane region" description="Helical" evidence="5">
    <location>
        <begin position="35"/>
        <end position="51"/>
    </location>
</feature>
<name>A0A1H6IGL3_MAGFU</name>
<dbReference type="Pfam" id="PF04932">
    <property type="entry name" value="Wzy_C"/>
    <property type="match status" value="1"/>
</dbReference>
<sequence>MSETQSHSGLTTAFVATAFLAPVVAATAPKGVAPLFVLFALAAIGLFRRATGGWPRPDRAVAAILAAIALFGAASLGWTAGLPADAVTWIVQTAPVFGLGVLLVPTARRIDATGRRRIGLALLAGCLLALALYILERKLLDRQIQPGLVAAALVLWPGLAVLPALPRPRLIGLGLIAAVLVTSVKFGSLAAVVAVLFGGAVAGLAVLAPRLTPAALGAAFVAWTLIAPFAATHLPDPETAANRVPMIANSTLHRLAIYRGVGDLIVQAPILGHGANSARGIPEGQNRIDYDFTVGEKIYAAHTELIPLHPHNAVLQVWLELGLVGALLTCALIVVVLRAIVASTEGSGRVLALAAFAAVFAVQNVSFGAWQSWWLCLMLILATLGQATLARREQPQGLGPSATSVKKQAL</sequence>
<keyword evidence="8" id="KW-1185">Reference proteome</keyword>
<feature type="transmembrane region" description="Helical" evidence="5">
    <location>
        <begin position="317"/>
        <end position="341"/>
    </location>
</feature>
<dbReference type="RefSeq" id="WP_074768975.1">
    <property type="nucleotide sequence ID" value="NZ_FNWO01000010.1"/>
</dbReference>
<evidence type="ECO:0000256" key="4">
    <source>
        <dbReference type="ARBA" id="ARBA00023136"/>
    </source>
</evidence>
<reference evidence="8" key="1">
    <citation type="submission" date="2016-10" db="EMBL/GenBank/DDBJ databases">
        <authorList>
            <person name="Varghese N."/>
            <person name="Submissions S."/>
        </authorList>
    </citation>
    <scope>NUCLEOTIDE SEQUENCE [LARGE SCALE GENOMIC DNA]</scope>
    <source>
        <strain evidence="8">DSM 13234</strain>
    </source>
</reference>
<dbReference type="AlphaFoldDB" id="A0A1H6IGL3"/>
<protein>
    <recommendedName>
        <fullName evidence="6">O-antigen ligase-related domain-containing protein</fullName>
    </recommendedName>
</protein>
<keyword evidence="3 5" id="KW-1133">Transmembrane helix</keyword>
<keyword evidence="4 5" id="KW-0472">Membrane</keyword>
<evidence type="ECO:0000256" key="1">
    <source>
        <dbReference type="ARBA" id="ARBA00004141"/>
    </source>
</evidence>
<feature type="domain" description="O-antigen ligase-related" evidence="6">
    <location>
        <begin position="186"/>
        <end position="329"/>
    </location>
</feature>
<feature type="transmembrane region" description="Helical" evidence="5">
    <location>
        <begin position="86"/>
        <end position="106"/>
    </location>
</feature>
<dbReference type="Proteomes" id="UP000182983">
    <property type="component" value="Unassembled WGS sequence"/>
</dbReference>
<feature type="transmembrane region" description="Helical" evidence="5">
    <location>
        <begin position="147"/>
        <end position="165"/>
    </location>
</feature>
<gene>
    <name evidence="7" type="ORF">SAMN04244559_02455</name>
</gene>
<keyword evidence="2 5" id="KW-0812">Transmembrane</keyword>